<name>A0A3P7NYE7_DIBLA</name>
<dbReference type="Pfam" id="PF00628">
    <property type="entry name" value="PHD"/>
    <property type="match status" value="1"/>
</dbReference>
<sequence length="157" mass="17929">MVRQKLVEEIQKRNEMLDRVDSEIQEDEPPPKPRPKQGHRKKPTGKTPQVKSSRRSSKKHSPDPGDLLKEPSNQVLSSDWQRHLVECGYTDEDPSKLCRGRFVLLFRFMICCDRCDEWYHGDCVGVDPQQGAQMEEFVCSGCRRVDSSPSSTTVPAA</sequence>
<evidence type="ECO:0000256" key="5">
    <source>
        <dbReference type="ARBA" id="ARBA00023242"/>
    </source>
</evidence>
<protein>
    <recommendedName>
        <fullName evidence="7">Zinc finger PHD-type domain-containing protein</fullName>
    </recommendedName>
</protein>
<feature type="compositionally biased region" description="Basic and acidic residues" evidence="6">
    <location>
        <begin position="60"/>
        <end position="69"/>
    </location>
</feature>
<dbReference type="SMART" id="SM00249">
    <property type="entry name" value="PHD"/>
    <property type="match status" value="1"/>
</dbReference>
<evidence type="ECO:0000256" key="2">
    <source>
        <dbReference type="ARBA" id="ARBA00022723"/>
    </source>
</evidence>
<dbReference type="PANTHER" id="PTHR46174:SF1">
    <property type="entry name" value="CXXC-TYPE ZINC FINGER PROTEIN 1"/>
    <property type="match status" value="1"/>
</dbReference>
<keyword evidence="4" id="KW-0862">Zinc</keyword>
<dbReference type="Gene3D" id="3.30.40.10">
    <property type="entry name" value="Zinc/RING finger domain, C3HC4 (zinc finger)"/>
    <property type="match status" value="1"/>
</dbReference>
<accession>A0A3P7NYE7</accession>
<dbReference type="PANTHER" id="PTHR46174">
    <property type="entry name" value="CXXC-TYPE ZINC FINGER PROTEIN 1"/>
    <property type="match status" value="1"/>
</dbReference>
<dbReference type="InterPro" id="IPR019787">
    <property type="entry name" value="Znf_PHD-finger"/>
</dbReference>
<dbReference type="OrthoDB" id="784962at2759"/>
<evidence type="ECO:0000313" key="8">
    <source>
        <dbReference type="EMBL" id="VDN13212.1"/>
    </source>
</evidence>
<dbReference type="InterPro" id="IPR001965">
    <property type="entry name" value="Znf_PHD"/>
</dbReference>
<comment type="subcellular location">
    <subcellularLocation>
        <location evidence="1">Nucleus</location>
    </subcellularLocation>
</comment>
<dbReference type="GO" id="GO:0045893">
    <property type="term" value="P:positive regulation of DNA-templated transcription"/>
    <property type="evidence" value="ECO:0007669"/>
    <property type="project" value="TreeGrafter"/>
</dbReference>
<keyword evidence="2" id="KW-0479">Metal-binding</keyword>
<keyword evidence="9" id="KW-1185">Reference proteome</keyword>
<dbReference type="InterPro" id="IPR013083">
    <property type="entry name" value="Znf_RING/FYVE/PHD"/>
</dbReference>
<gene>
    <name evidence="8" type="ORF">DILT_LOCUS9043</name>
</gene>
<dbReference type="GO" id="GO:0048188">
    <property type="term" value="C:Set1C/COMPASS complex"/>
    <property type="evidence" value="ECO:0007669"/>
    <property type="project" value="InterPro"/>
</dbReference>
<keyword evidence="5" id="KW-0539">Nucleus</keyword>
<evidence type="ECO:0000256" key="4">
    <source>
        <dbReference type="ARBA" id="ARBA00022833"/>
    </source>
</evidence>
<proteinExistence type="predicted"/>
<dbReference type="SUPFAM" id="SSF57903">
    <property type="entry name" value="FYVE/PHD zinc finger"/>
    <property type="match status" value="1"/>
</dbReference>
<feature type="region of interest" description="Disordered" evidence="6">
    <location>
        <begin position="13"/>
        <end position="75"/>
    </location>
</feature>
<organism evidence="8 9">
    <name type="scientific">Dibothriocephalus latus</name>
    <name type="common">Fish tapeworm</name>
    <name type="synonym">Diphyllobothrium latum</name>
    <dbReference type="NCBI Taxonomy" id="60516"/>
    <lineage>
        <taxon>Eukaryota</taxon>
        <taxon>Metazoa</taxon>
        <taxon>Spiralia</taxon>
        <taxon>Lophotrochozoa</taxon>
        <taxon>Platyhelminthes</taxon>
        <taxon>Cestoda</taxon>
        <taxon>Eucestoda</taxon>
        <taxon>Diphyllobothriidea</taxon>
        <taxon>Diphyllobothriidae</taxon>
        <taxon>Dibothriocephalus</taxon>
    </lineage>
</organism>
<dbReference type="InterPro" id="IPR037869">
    <property type="entry name" value="Spp1/CFP1"/>
</dbReference>
<dbReference type="AlphaFoldDB" id="A0A3P7NYE7"/>
<feature type="compositionally biased region" description="Basic residues" evidence="6">
    <location>
        <begin position="33"/>
        <end position="44"/>
    </location>
</feature>
<evidence type="ECO:0000256" key="1">
    <source>
        <dbReference type="ARBA" id="ARBA00004123"/>
    </source>
</evidence>
<keyword evidence="3" id="KW-0863">Zinc-finger</keyword>
<evidence type="ECO:0000259" key="7">
    <source>
        <dbReference type="SMART" id="SM00249"/>
    </source>
</evidence>
<dbReference type="GO" id="GO:0008270">
    <property type="term" value="F:zinc ion binding"/>
    <property type="evidence" value="ECO:0007669"/>
    <property type="project" value="UniProtKB-KW"/>
</dbReference>
<evidence type="ECO:0000256" key="3">
    <source>
        <dbReference type="ARBA" id="ARBA00022771"/>
    </source>
</evidence>
<evidence type="ECO:0000256" key="6">
    <source>
        <dbReference type="SAM" id="MobiDB-lite"/>
    </source>
</evidence>
<dbReference type="InterPro" id="IPR011011">
    <property type="entry name" value="Znf_FYVE_PHD"/>
</dbReference>
<feature type="domain" description="Zinc finger PHD-type" evidence="7">
    <location>
        <begin position="86"/>
        <end position="143"/>
    </location>
</feature>
<feature type="compositionally biased region" description="Basic and acidic residues" evidence="6">
    <location>
        <begin position="13"/>
        <end position="22"/>
    </location>
</feature>
<evidence type="ECO:0000313" key="9">
    <source>
        <dbReference type="Proteomes" id="UP000281553"/>
    </source>
</evidence>
<dbReference type="Proteomes" id="UP000281553">
    <property type="component" value="Unassembled WGS sequence"/>
</dbReference>
<dbReference type="EMBL" id="UYRU01055856">
    <property type="protein sequence ID" value="VDN13212.1"/>
    <property type="molecule type" value="Genomic_DNA"/>
</dbReference>
<reference evidence="8 9" key="1">
    <citation type="submission" date="2018-11" db="EMBL/GenBank/DDBJ databases">
        <authorList>
            <consortium name="Pathogen Informatics"/>
        </authorList>
    </citation>
    <scope>NUCLEOTIDE SEQUENCE [LARGE SCALE GENOMIC DNA]</scope>
</reference>
<feature type="non-terminal residue" evidence="8">
    <location>
        <position position="157"/>
    </location>
</feature>